<dbReference type="AlphaFoldDB" id="A0A1W6MT33"/>
<organism evidence="3 4">
    <name type="scientific">Methylocystis bryophila</name>
    <dbReference type="NCBI Taxonomy" id="655015"/>
    <lineage>
        <taxon>Bacteria</taxon>
        <taxon>Pseudomonadati</taxon>
        <taxon>Pseudomonadota</taxon>
        <taxon>Alphaproteobacteria</taxon>
        <taxon>Hyphomicrobiales</taxon>
        <taxon>Methylocystaceae</taxon>
        <taxon>Methylocystis</taxon>
    </lineage>
</organism>
<proteinExistence type="predicted"/>
<evidence type="ECO:0000313" key="4">
    <source>
        <dbReference type="Proteomes" id="UP000193978"/>
    </source>
</evidence>
<protein>
    <recommendedName>
        <fullName evidence="5">DUF2946 domain-containing protein</fullName>
    </recommendedName>
</protein>
<dbReference type="KEGG" id="mbry:B1812_06515"/>
<dbReference type="Proteomes" id="UP000193978">
    <property type="component" value="Chromosome"/>
</dbReference>
<accession>A0A1W6MT33</accession>
<keyword evidence="2" id="KW-0732">Signal</keyword>
<keyword evidence="4" id="KW-1185">Reference proteome</keyword>
<evidence type="ECO:0000313" key="3">
    <source>
        <dbReference type="EMBL" id="ARN80783.1"/>
    </source>
</evidence>
<name>A0A1W6MT33_9HYPH</name>
<gene>
    <name evidence="3" type="ORF">B1812_06515</name>
</gene>
<feature type="chain" id="PRO_5012009445" description="DUF2946 domain-containing protein" evidence="2">
    <location>
        <begin position="36"/>
        <end position="128"/>
    </location>
</feature>
<feature type="region of interest" description="Disordered" evidence="1">
    <location>
        <begin position="107"/>
        <end position="128"/>
    </location>
</feature>
<reference evidence="3 4" key="1">
    <citation type="submission" date="2017-02" db="EMBL/GenBank/DDBJ databases">
        <authorList>
            <person name="Peterson S.W."/>
        </authorList>
    </citation>
    <scope>NUCLEOTIDE SEQUENCE [LARGE SCALE GENOMIC DNA]</scope>
    <source>
        <strain evidence="3 4">S285</strain>
    </source>
</reference>
<feature type="signal peptide" evidence="2">
    <location>
        <begin position="1"/>
        <end position="35"/>
    </location>
</feature>
<evidence type="ECO:0008006" key="5">
    <source>
        <dbReference type="Google" id="ProtNLM"/>
    </source>
</evidence>
<sequence>MGGTKGMRRNAIAVVLFALALGLKVLLPAATPGHAATVPGQGTVLQYCISAVTYGAGGQQHAPGKGGHVAACPICQLSCEGSFASLERAPLQAPVALHDRVELFGRADGAEPPRPLASAHQPRAPPSC</sequence>
<dbReference type="EMBL" id="CP019948">
    <property type="protein sequence ID" value="ARN80783.1"/>
    <property type="molecule type" value="Genomic_DNA"/>
</dbReference>
<evidence type="ECO:0000256" key="2">
    <source>
        <dbReference type="SAM" id="SignalP"/>
    </source>
</evidence>
<evidence type="ECO:0000256" key="1">
    <source>
        <dbReference type="SAM" id="MobiDB-lite"/>
    </source>
</evidence>